<dbReference type="GO" id="GO:0003700">
    <property type="term" value="F:DNA-binding transcription factor activity"/>
    <property type="evidence" value="ECO:0007669"/>
    <property type="project" value="InterPro"/>
</dbReference>
<dbReference type="SMART" id="SM00347">
    <property type="entry name" value="HTH_MARR"/>
    <property type="match status" value="1"/>
</dbReference>
<dbReference type="RefSeq" id="WP_006928425.1">
    <property type="nucleotide sequence ID" value="NZ_CM001402.1"/>
</dbReference>
<dbReference type="InterPro" id="IPR000835">
    <property type="entry name" value="HTH_MarR-typ"/>
</dbReference>
<evidence type="ECO:0000313" key="5">
    <source>
        <dbReference type="Proteomes" id="UP000183868"/>
    </source>
</evidence>
<evidence type="ECO:0000313" key="2">
    <source>
        <dbReference type="EMBL" id="APF17191.1"/>
    </source>
</evidence>
<dbReference type="Proteomes" id="UP000004671">
    <property type="component" value="Chromosome"/>
</dbReference>
<reference evidence="3 4" key="1">
    <citation type="submission" date="2011-09" db="EMBL/GenBank/DDBJ databases">
        <title>The permanent draft genome of Caldithrix abyssi DSM 13497.</title>
        <authorList>
            <consortium name="US DOE Joint Genome Institute (JGI-PGF)"/>
            <person name="Lucas S."/>
            <person name="Han J."/>
            <person name="Lapidus A."/>
            <person name="Bruce D."/>
            <person name="Goodwin L."/>
            <person name="Pitluck S."/>
            <person name="Peters L."/>
            <person name="Kyrpides N."/>
            <person name="Mavromatis K."/>
            <person name="Ivanova N."/>
            <person name="Mikhailova N."/>
            <person name="Chertkov O."/>
            <person name="Detter J.C."/>
            <person name="Tapia R."/>
            <person name="Han C."/>
            <person name="Land M."/>
            <person name="Hauser L."/>
            <person name="Markowitz V."/>
            <person name="Cheng J.-F."/>
            <person name="Hugenholtz P."/>
            <person name="Woyke T."/>
            <person name="Wu D."/>
            <person name="Spring S."/>
            <person name="Brambilla E."/>
            <person name="Klenk H.-P."/>
            <person name="Eisen J.A."/>
        </authorList>
    </citation>
    <scope>NUCLEOTIDE SEQUENCE [LARGE SCALE GENOMIC DNA]</scope>
    <source>
        <strain evidence="3 4">DSM 13497</strain>
    </source>
</reference>
<dbReference type="PANTHER" id="PTHR33238:SF7">
    <property type="entry name" value="IRON-DEPENDENT TRANSCRIPTIONAL REGULATOR"/>
    <property type="match status" value="1"/>
</dbReference>
<dbReference type="SMART" id="SM00529">
    <property type="entry name" value="HTH_DTXR"/>
    <property type="match status" value="1"/>
</dbReference>
<dbReference type="InterPro" id="IPR050536">
    <property type="entry name" value="DtxR_MntR_Metal-Reg"/>
</dbReference>
<dbReference type="Pfam" id="PF02742">
    <property type="entry name" value="Fe_dep_repr_C"/>
    <property type="match status" value="1"/>
</dbReference>
<dbReference type="InterPro" id="IPR036388">
    <property type="entry name" value="WH-like_DNA-bd_sf"/>
</dbReference>
<dbReference type="EMBL" id="CP018099">
    <property type="protein sequence ID" value="APF17191.1"/>
    <property type="molecule type" value="Genomic_DNA"/>
</dbReference>
<dbReference type="PaxDb" id="880073-Calab_1710"/>
<dbReference type="InterPro" id="IPR001367">
    <property type="entry name" value="Fe_dep_repressor"/>
</dbReference>
<dbReference type="STRING" id="880073.Cabys_440"/>
<proteinExistence type="predicted"/>
<dbReference type="GO" id="GO:0046914">
    <property type="term" value="F:transition metal ion binding"/>
    <property type="evidence" value="ECO:0007669"/>
    <property type="project" value="InterPro"/>
</dbReference>
<dbReference type="GO" id="GO:0046983">
    <property type="term" value="F:protein dimerization activity"/>
    <property type="evidence" value="ECO:0007669"/>
    <property type="project" value="InterPro"/>
</dbReference>
<evidence type="ECO:0000313" key="4">
    <source>
        <dbReference type="Proteomes" id="UP000004671"/>
    </source>
</evidence>
<dbReference type="Pfam" id="PF12802">
    <property type="entry name" value="MarR_2"/>
    <property type="match status" value="1"/>
</dbReference>
<dbReference type="InterPro" id="IPR036390">
    <property type="entry name" value="WH_DNA-bd_sf"/>
</dbReference>
<sequence>MLKDTWKKFDEIELTHSSVHHLMAMHELLARNGYVRGVDIAKYLNISRSSVSITIHKLVKKGYIREDENKFYHFTEKGRALINDVLSKRRIIRLFFEKVLNLPSKRAEEEACKVEHLLEEETGQKLMNFIGFYLSERQEATAFKKALDQFIYDCNTVESCEFCELHCFFAGKKTVPSR</sequence>
<gene>
    <name evidence="2" type="ORF">Cabys_440</name>
    <name evidence="3" type="ORF">Calab_1710</name>
</gene>
<dbReference type="InterPro" id="IPR022689">
    <property type="entry name" value="Iron_dep_repressor"/>
</dbReference>
<dbReference type="Proteomes" id="UP000183868">
    <property type="component" value="Chromosome"/>
</dbReference>
<dbReference type="eggNOG" id="COG1321">
    <property type="taxonomic scope" value="Bacteria"/>
</dbReference>
<organism evidence="3 4">
    <name type="scientific">Caldithrix abyssi DSM 13497</name>
    <dbReference type="NCBI Taxonomy" id="880073"/>
    <lineage>
        <taxon>Bacteria</taxon>
        <taxon>Pseudomonadati</taxon>
        <taxon>Calditrichota</taxon>
        <taxon>Calditrichia</taxon>
        <taxon>Calditrichales</taxon>
        <taxon>Calditrichaceae</taxon>
        <taxon>Caldithrix</taxon>
    </lineage>
</organism>
<dbReference type="HOGENOM" id="CLU_069532_3_0_0"/>
<feature type="domain" description="HTH marR-type" evidence="1">
    <location>
        <begin position="7"/>
        <end position="105"/>
    </location>
</feature>
<evidence type="ECO:0000313" key="3">
    <source>
        <dbReference type="EMBL" id="EHO41327.1"/>
    </source>
</evidence>
<dbReference type="Gene3D" id="1.10.10.10">
    <property type="entry name" value="Winged helix-like DNA-binding domain superfamily/Winged helix DNA-binding domain"/>
    <property type="match status" value="1"/>
</dbReference>
<reference evidence="2 5" key="2">
    <citation type="submission" date="2016-11" db="EMBL/GenBank/DDBJ databases">
        <title>Genomic analysis of Caldithrix abyssi and proposal of a novel bacterial phylum Caldithrichaeota.</title>
        <authorList>
            <person name="Kublanov I."/>
            <person name="Sigalova O."/>
            <person name="Gavrilov S."/>
            <person name="Lebedinsky A."/>
            <person name="Ivanova N."/>
            <person name="Daum C."/>
            <person name="Reddy T."/>
            <person name="Klenk H.P."/>
            <person name="Goker M."/>
            <person name="Reva O."/>
            <person name="Miroshnichenko M."/>
            <person name="Kyprides N."/>
            <person name="Woyke T."/>
            <person name="Gelfand M."/>
        </authorList>
    </citation>
    <scope>NUCLEOTIDE SEQUENCE [LARGE SCALE GENOMIC DNA]</scope>
    <source>
        <strain evidence="2 5">LF13</strain>
    </source>
</reference>
<dbReference type="AlphaFoldDB" id="H1XSB5"/>
<name>H1XSB5_CALAY</name>
<dbReference type="InParanoid" id="H1XSB5"/>
<accession>H1XSB5</accession>
<protein>
    <submittedName>
        <fullName evidence="3">Iron (Metal) dependent repressor, DtxR family</fullName>
    </submittedName>
</protein>
<dbReference type="SUPFAM" id="SSF46785">
    <property type="entry name" value="Winged helix' DNA-binding domain"/>
    <property type="match status" value="1"/>
</dbReference>
<dbReference type="PANTHER" id="PTHR33238">
    <property type="entry name" value="IRON (METAL) DEPENDENT REPRESSOR, DTXR FAMILY"/>
    <property type="match status" value="1"/>
</dbReference>
<dbReference type="KEGG" id="caby:Cabys_440"/>
<keyword evidence="4" id="KW-1185">Reference proteome</keyword>
<evidence type="ECO:0000259" key="1">
    <source>
        <dbReference type="SMART" id="SM00347"/>
    </source>
</evidence>
<dbReference type="EMBL" id="CM001402">
    <property type="protein sequence ID" value="EHO41327.1"/>
    <property type="molecule type" value="Genomic_DNA"/>
</dbReference>